<comment type="caution">
    <text evidence="10">The sequence shown here is derived from an EMBL/GenBank/DDBJ whole genome shotgun (WGS) entry which is preliminary data.</text>
</comment>
<keyword evidence="3 6" id="KW-0285">Flavoprotein</keyword>
<dbReference type="InterPro" id="IPR009100">
    <property type="entry name" value="AcylCoA_DH/oxidase_NM_dom_sf"/>
</dbReference>
<dbReference type="Pfam" id="PF00441">
    <property type="entry name" value="Acyl-CoA_dh_1"/>
    <property type="match status" value="1"/>
</dbReference>
<dbReference type="InterPro" id="IPR006091">
    <property type="entry name" value="Acyl-CoA_Oxase/DH_mid-dom"/>
</dbReference>
<dbReference type="Pfam" id="PF02770">
    <property type="entry name" value="Acyl-CoA_dh_M"/>
    <property type="match status" value="1"/>
</dbReference>
<comment type="similarity">
    <text evidence="2 6">Belongs to the acyl-CoA dehydrogenase family.</text>
</comment>
<feature type="domain" description="Acyl-CoA oxidase/dehydrogenase middle" evidence="8">
    <location>
        <begin position="135"/>
        <end position="229"/>
    </location>
</feature>
<gene>
    <name evidence="10" type="ORF">LVY72_04875</name>
</gene>
<sequence>MTVSSPTHVESLASLGLAEVREAFVTWIADNADRLNQFRGLHGDMDSVFAKLSELQRLLYDTGWIRLGWPANLGGLGGTLGLRGMISEELAAAGYPPPFSFATQEVLGPAVARFAPQELAAELIPRLLRGDEKWCQGFSEPGAGSDLASLRLRATDEGDSWRLNGEKIWTSWAKFADRCVLLARTGEPGSGHRGITAMVLDMDTPGIEVRPLPSIAGDDEFCSLYFDDVVVPKTRTLGEVNGGWAVAMFVLANERGAAAWQRQAWMGWRLGTLVDEAPGLDAAVAGEAFELIYGLRLLSRRTLRTLDRGESPGVLPSFDKILMSTAEKYLFDAAVEAMPGRILLGEDPGAASWRGEYLYSRASSIYGGTAEIQRNIIADRVLGLPKD</sequence>
<dbReference type="Proteomes" id="UP001165368">
    <property type="component" value="Unassembled WGS sequence"/>
</dbReference>
<feature type="domain" description="Acyl-CoA dehydrogenase/oxidase N-terminal" evidence="9">
    <location>
        <begin position="54"/>
        <end position="131"/>
    </location>
</feature>
<dbReference type="RefSeq" id="WP_237818351.1">
    <property type="nucleotide sequence ID" value="NZ_JAKLTQ010000002.1"/>
</dbReference>
<name>A0ABS9L3Q3_9MICC</name>
<evidence type="ECO:0000313" key="10">
    <source>
        <dbReference type="EMBL" id="MCG2621245.1"/>
    </source>
</evidence>
<accession>A0ABS9L3Q3</accession>
<evidence type="ECO:0000256" key="2">
    <source>
        <dbReference type="ARBA" id="ARBA00009347"/>
    </source>
</evidence>
<dbReference type="InterPro" id="IPR037069">
    <property type="entry name" value="AcylCoA_DH/ox_N_sf"/>
</dbReference>
<evidence type="ECO:0000313" key="11">
    <source>
        <dbReference type="Proteomes" id="UP001165368"/>
    </source>
</evidence>
<dbReference type="Pfam" id="PF02771">
    <property type="entry name" value="Acyl-CoA_dh_N"/>
    <property type="match status" value="1"/>
</dbReference>
<evidence type="ECO:0000256" key="5">
    <source>
        <dbReference type="ARBA" id="ARBA00023002"/>
    </source>
</evidence>
<dbReference type="InterPro" id="IPR009075">
    <property type="entry name" value="AcylCo_DH/oxidase_C"/>
</dbReference>
<evidence type="ECO:0000256" key="6">
    <source>
        <dbReference type="RuleBase" id="RU362125"/>
    </source>
</evidence>
<evidence type="ECO:0000256" key="4">
    <source>
        <dbReference type="ARBA" id="ARBA00022827"/>
    </source>
</evidence>
<dbReference type="SUPFAM" id="SSF47203">
    <property type="entry name" value="Acyl-CoA dehydrogenase C-terminal domain-like"/>
    <property type="match status" value="1"/>
</dbReference>
<evidence type="ECO:0000259" key="7">
    <source>
        <dbReference type="Pfam" id="PF00441"/>
    </source>
</evidence>
<evidence type="ECO:0000256" key="3">
    <source>
        <dbReference type="ARBA" id="ARBA00022630"/>
    </source>
</evidence>
<organism evidence="10 11">
    <name type="scientific">Arthrobacter hankyongi</name>
    <dbReference type="NCBI Taxonomy" id="2904801"/>
    <lineage>
        <taxon>Bacteria</taxon>
        <taxon>Bacillati</taxon>
        <taxon>Actinomycetota</taxon>
        <taxon>Actinomycetes</taxon>
        <taxon>Micrococcales</taxon>
        <taxon>Micrococcaceae</taxon>
        <taxon>Arthrobacter</taxon>
    </lineage>
</organism>
<dbReference type="Gene3D" id="1.20.140.10">
    <property type="entry name" value="Butyryl-CoA Dehydrogenase, subunit A, domain 3"/>
    <property type="match status" value="1"/>
</dbReference>
<evidence type="ECO:0000259" key="9">
    <source>
        <dbReference type="Pfam" id="PF02771"/>
    </source>
</evidence>
<dbReference type="InterPro" id="IPR046373">
    <property type="entry name" value="Acyl-CoA_Oxase/DH_mid-dom_sf"/>
</dbReference>
<dbReference type="Gene3D" id="1.10.540.10">
    <property type="entry name" value="Acyl-CoA dehydrogenase/oxidase, N-terminal domain"/>
    <property type="match status" value="1"/>
</dbReference>
<dbReference type="PANTHER" id="PTHR43292:SF3">
    <property type="entry name" value="ACYL-COA DEHYDROGENASE FADE29"/>
    <property type="match status" value="1"/>
</dbReference>
<keyword evidence="11" id="KW-1185">Reference proteome</keyword>
<dbReference type="EMBL" id="JAKLTQ010000002">
    <property type="protein sequence ID" value="MCG2621245.1"/>
    <property type="molecule type" value="Genomic_DNA"/>
</dbReference>
<protein>
    <submittedName>
        <fullName evidence="10">Acyl-CoA dehydrogenase family protein</fullName>
    </submittedName>
</protein>
<dbReference type="InterPro" id="IPR052161">
    <property type="entry name" value="Mycobact_Acyl-CoA_DH"/>
</dbReference>
<evidence type="ECO:0000256" key="1">
    <source>
        <dbReference type="ARBA" id="ARBA00001974"/>
    </source>
</evidence>
<keyword evidence="4 6" id="KW-0274">FAD</keyword>
<dbReference type="PANTHER" id="PTHR43292">
    <property type="entry name" value="ACYL-COA DEHYDROGENASE"/>
    <property type="match status" value="1"/>
</dbReference>
<feature type="domain" description="Acyl-CoA dehydrogenase/oxidase C-terminal" evidence="7">
    <location>
        <begin position="292"/>
        <end position="382"/>
    </location>
</feature>
<reference evidence="10" key="1">
    <citation type="submission" date="2022-01" db="EMBL/GenBank/DDBJ databases">
        <authorList>
            <person name="Jo J.-H."/>
            <person name="Im W.-T."/>
        </authorList>
    </citation>
    <scope>NUCLEOTIDE SEQUENCE</scope>
    <source>
        <strain evidence="10">I2-34</strain>
    </source>
</reference>
<comment type="cofactor">
    <cofactor evidence="1 6">
        <name>FAD</name>
        <dbReference type="ChEBI" id="CHEBI:57692"/>
    </cofactor>
</comment>
<evidence type="ECO:0000259" key="8">
    <source>
        <dbReference type="Pfam" id="PF02770"/>
    </source>
</evidence>
<dbReference type="InterPro" id="IPR013786">
    <property type="entry name" value="AcylCoA_DH/ox_N"/>
</dbReference>
<dbReference type="SUPFAM" id="SSF56645">
    <property type="entry name" value="Acyl-CoA dehydrogenase NM domain-like"/>
    <property type="match status" value="1"/>
</dbReference>
<proteinExistence type="inferred from homology"/>
<dbReference type="Gene3D" id="2.40.110.10">
    <property type="entry name" value="Butyryl-CoA Dehydrogenase, subunit A, domain 2"/>
    <property type="match status" value="1"/>
</dbReference>
<dbReference type="InterPro" id="IPR036250">
    <property type="entry name" value="AcylCo_DH-like_C"/>
</dbReference>
<keyword evidence="5 6" id="KW-0560">Oxidoreductase</keyword>